<evidence type="ECO:0008006" key="3">
    <source>
        <dbReference type="Google" id="ProtNLM"/>
    </source>
</evidence>
<feature type="region of interest" description="Disordered" evidence="1">
    <location>
        <begin position="34"/>
        <end position="66"/>
    </location>
</feature>
<evidence type="ECO:0000256" key="1">
    <source>
        <dbReference type="SAM" id="MobiDB-lite"/>
    </source>
</evidence>
<sequence length="648" mass="73305">MQYRFALRSSHFLLSLPMDFDLNATLNTQAAIYASDEQARPQPTAAPPTGIKRSASPAPDTSLKKPKTHTALPVNVILTIADHLPAKDIPAFSLLDKRTYHLMKERRWAARCTKQARNVCDFASWQQLIEDIERIQAESELRVEPLLALSTRLIYLPPQQRVEAFKRLFVAAEHIPEQGFRIQKRLLLSQRSYTCPQSIFDFAYAMAERRRPDQENFWPELAELLGEVDYRRFNSQAPQRERYQALLNRLAHLDPSEQAKLIPLLADRLTLSRGNAPDSASLALLQQLAASQRGSALDAAIRDSPEAEQAVRRYAALADPRLNESNILSAYVALLQQTQSLPPSQQGASVGALAAATRVLPEAERAVRYAEMRQLALSLSDEQLGMALRRLPLSLIGLPPEQHAHELQLLEPALLRVLPAQRVQAALGLLECSPYLNDVLSKQVWQRALQLLDGSSEAELLELFSDSRLMSAIEYSMHGGKRSDAVNEILAFVERNHVTEPTRAMIFAHMPLLCSAMGTIGRHQVALALLRYSYQLDDMRSKQVWQLMLRLFNGYVATEILDVLSKARQEGVTTAMSDQKWQDAVNEITAFTERSRLNKSSRATILAHIPWLRNPNLERPRQQRLELETRGNECQLRAEHLPFYHRPQ</sequence>
<feature type="compositionally biased region" description="Low complexity" evidence="1">
    <location>
        <begin position="40"/>
        <end position="49"/>
    </location>
</feature>
<reference evidence="2" key="1">
    <citation type="journal article" date="2020" name="ACS Chem. Biol.">
        <title>Genome Mining and Heterologous Expression Reveal Two Distinct Families of Lasso Peptides Highly Conserved in Endofungal Bacteria.</title>
        <authorList>
            <person name="Bratovanov E.V."/>
            <person name="Ishida K."/>
            <person name="Heinze B."/>
            <person name="Pidot S.J."/>
            <person name="Stinear T.P."/>
            <person name="Hegemann J.D."/>
            <person name="Marahiel M.A."/>
            <person name="Hertweck C."/>
        </authorList>
    </citation>
    <scope>NUCLEOTIDE SEQUENCE</scope>
    <source>
        <strain evidence="2">B3</strain>
    </source>
</reference>
<evidence type="ECO:0000313" key="2">
    <source>
        <dbReference type="EMBL" id="QGY72778.1"/>
    </source>
</evidence>
<proteinExistence type="predicted"/>
<protein>
    <recommendedName>
        <fullName evidence="3">F-box domain-containing protein</fullName>
    </recommendedName>
</protein>
<dbReference type="AlphaFoldDB" id="A0A6B9HD81"/>
<organism evidence="2">
    <name type="scientific">Mycetohabitans sp</name>
    <dbReference type="NCBI Taxonomy" id="2571162"/>
    <lineage>
        <taxon>Bacteria</taxon>
        <taxon>Pseudomonadati</taxon>
        <taxon>Pseudomonadota</taxon>
        <taxon>Betaproteobacteria</taxon>
        <taxon>Burkholderiales</taxon>
        <taxon>Burkholderiaceae</taxon>
        <taxon>Mycetohabitans</taxon>
    </lineage>
</organism>
<dbReference type="EMBL" id="MN695283">
    <property type="protein sequence ID" value="QGY72778.1"/>
    <property type="molecule type" value="Genomic_DNA"/>
</dbReference>
<name>A0A6B9HD81_9BURK</name>
<accession>A0A6B9HD81</accession>